<organism evidence="1 2">
    <name type="scientific">Citrobacter freundii</name>
    <dbReference type="NCBI Taxonomy" id="546"/>
    <lineage>
        <taxon>Bacteria</taxon>
        <taxon>Pseudomonadati</taxon>
        <taxon>Pseudomonadota</taxon>
        <taxon>Gammaproteobacteria</taxon>
        <taxon>Enterobacterales</taxon>
        <taxon>Enterobacteriaceae</taxon>
        <taxon>Citrobacter</taxon>
        <taxon>Citrobacter freundii complex</taxon>
    </lineage>
</organism>
<evidence type="ECO:0000313" key="1">
    <source>
        <dbReference type="EMBL" id="QLO13990.1"/>
    </source>
</evidence>
<dbReference type="Proteomes" id="UP000510650">
    <property type="component" value="Chromosome"/>
</dbReference>
<gene>
    <name evidence="1" type="ORF">HV183_11400</name>
</gene>
<dbReference type="EMBL" id="CP055538">
    <property type="protein sequence ID" value="QLO13990.1"/>
    <property type="molecule type" value="Genomic_DNA"/>
</dbReference>
<reference evidence="2" key="1">
    <citation type="submission" date="2020-06" db="EMBL/GenBank/DDBJ databases">
        <title>REHAB project genomes.</title>
        <authorList>
            <person name="Shaw L.P."/>
        </authorList>
    </citation>
    <scope>NUCLEOTIDE SEQUENCE [LARGE SCALE GENOMIC DNA]</scope>
    <source>
        <strain evidence="2">RHBSTW-00398</strain>
    </source>
</reference>
<dbReference type="RefSeq" id="WP_181219689.1">
    <property type="nucleotide sequence ID" value="NZ_CP055538.1"/>
</dbReference>
<name>A0AAE7KYW1_CITFR</name>
<sequence>MTKEILKVSMAGEVFSHKCGLTKIIAIVDECVYNRLTIEKFISCFTKESEIYSFSCFTDYKSWDSFRNDDKESCYVIINTSSASLFGDDVVSFLRYERLRADASGVERPVLLLRKTQDNLTCQNAIMNHYLLQIQKSSLLTVVDCDSDLPSKKLIRQLFNFIKQGVTYSIRDAANPLREHLGTGYNRTVRVILDSRSLSYWSACYNTKVRYTQRASLLLKLRSKPVTT</sequence>
<proteinExistence type="predicted"/>
<evidence type="ECO:0000313" key="2">
    <source>
        <dbReference type="Proteomes" id="UP000510650"/>
    </source>
</evidence>
<accession>A0AAE7KYW1</accession>
<dbReference type="AlphaFoldDB" id="A0AAE7KYW1"/>
<protein>
    <submittedName>
        <fullName evidence="1">Uncharacterized protein</fullName>
    </submittedName>
</protein>